<proteinExistence type="predicted"/>
<dbReference type="Proteomes" id="UP000030653">
    <property type="component" value="Unassembled WGS sequence"/>
</dbReference>
<dbReference type="OrthoDB" id="2505754at2759"/>
<protein>
    <submittedName>
        <fullName evidence="3">Uncharacterized protein</fullName>
    </submittedName>
</protein>
<feature type="region of interest" description="Disordered" evidence="2">
    <location>
        <begin position="219"/>
        <end position="257"/>
    </location>
</feature>
<feature type="region of interest" description="Disordered" evidence="2">
    <location>
        <begin position="311"/>
        <end position="361"/>
    </location>
</feature>
<name>M5FMZ9_DACPD</name>
<evidence type="ECO:0000313" key="4">
    <source>
        <dbReference type="Proteomes" id="UP000030653"/>
    </source>
</evidence>
<accession>M5FMZ9</accession>
<feature type="coiled-coil region" evidence="1">
    <location>
        <begin position="65"/>
        <end position="92"/>
    </location>
</feature>
<feature type="region of interest" description="Disordered" evidence="2">
    <location>
        <begin position="401"/>
        <end position="431"/>
    </location>
</feature>
<dbReference type="RefSeq" id="XP_040623473.1">
    <property type="nucleotide sequence ID" value="XM_040767676.1"/>
</dbReference>
<feature type="coiled-coil region" evidence="1">
    <location>
        <begin position="266"/>
        <end position="293"/>
    </location>
</feature>
<dbReference type="STRING" id="1858805.M5FMZ9"/>
<feature type="compositionally biased region" description="Polar residues" evidence="2">
    <location>
        <begin position="236"/>
        <end position="247"/>
    </location>
</feature>
<gene>
    <name evidence="3" type="ORF">DACRYDRAFT_102839</name>
</gene>
<evidence type="ECO:0000313" key="3">
    <source>
        <dbReference type="EMBL" id="EJT96575.1"/>
    </source>
</evidence>
<dbReference type="OMA" id="LAHIVMQ"/>
<feature type="region of interest" description="Disordered" evidence="2">
    <location>
        <begin position="1"/>
        <end position="20"/>
    </location>
</feature>
<dbReference type="EMBL" id="JH795883">
    <property type="protein sequence ID" value="EJT96575.1"/>
    <property type="molecule type" value="Genomic_DNA"/>
</dbReference>
<dbReference type="GeneID" id="63682738"/>
<reference evidence="3 4" key="1">
    <citation type="journal article" date="2012" name="Science">
        <title>The Paleozoic origin of enzymatic lignin decomposition reconstructed from 31 fungal genomes.</title>
        <authorList>
            <person name="Floudas D."/>
            <person name="Binder M."/>
            <person name="Riley R."/>
            <person name="Barry K."/>
            <person name="Blanchette R.A."/>
            <person name="Henrissat B."/>
            <person name="Martinez A.T."/>
            <person name="Otillar R."/>
            <person name="Spatafora J.W."/>
            <person name="Yadav J.S."/>
            <person name="Aerts A."/>
            <person name="Benoit I."/>
            <person name="Boyd A."/>
            <person name="Carlson A."/>
            <person name="Copeland A."/>
            <person name="Coutinho P.M."/>
            <person name="de Vries R.P."/>
            <person name="Ferreira P."/>
            <person name="Findley K."/>
            <person name="Foster B."/>
            <person name="Gaskell J."/>
            <person name="Glotzer D."/>
            <person name="Gorecki P."/>
            <person name="Heitman J."/>
            <person name="Hesse C."/>
            <person name="Hori C."/>
            <person name="Igarashi K."/>
            <person name="Jurgens J.A."/>
            <person name="Kallen N."/>
            <person name="Kersten P."/>
            <person name="Kohler A."/>
            <person name="Kuees U."/>
            <person name="Kumar T.K.A."/>
            <person name="Kuo A."/>
            <person name="LaButti K."/>
            <person name="Larrondo L.F."/>
            <person name="Lindquist E."/>
            <person name="Ling A."/>
            <person name="Lombard V."/>
            <person name="Lucas S."/>
            <person name="Lundell T."/>
            <person name="Martin R."/>
            <person name="McLaughlin D.J."/>
            <person name="Morgenstern I."/>
            <person name="Morin E."/>
            <person name="Murat C."/>
            <person name="Nagy L.G."/>
            <person name="Nolan M."/>
            <person name="Ohm R.A."/>
            <person name="Patyshakuliyeva A."/>
            <person name="Rokas A."/>
            <person name="Ruiz-Duenas F.J."/>
            <person name="Sabat G."/>
            <person name="Salamov A."/>
            <person name="Samejima M."/>
            <person name="Schmutz J."/>
            <person name="Slot J.C."/>
            <person name="St John F."/>
            <person name="Stenlid J."/>
            <person name="Sun H."/>
            <person name="Sun S."/>
            <person name="Syed K."/>
            <person name="Tsang A."/>
            <person name="Wiebenga A."/>
            <person name="Young D."/>
            <person name="Pisabarro A."/>
            <person name="Eastwood D.C."/>
            <person name="Martin F."/>
            <person name="Cullen D."/>
            <person name="Grigoriev I.V."/>
            <person name="Hibbett D.S."/>
        </authorList>
    </citation>
    <scope>NUCLEOTIDE SEQUENCE [LARGE SCALE GENOMIC DNA]</scope>
    <source>
        <strain evidence="3 4">DJM-731 SS1</strain>
    </source>
</reference>
<sequence length="508" mass="55301">MLTPPLPIPFDGEAKHDPDDRRFSIEHALELERQLDAEDEDQGEVPNTKPVVPTVLDPDVLASIVIQQRTALAELTDERDELERALGKAHVVQSELHSQLSQVMEMLELERQRVSTITLELGAAREKATDDAESITMLRSKVEESRRGVMRLQSERESRRVSQFQPLQLDLSSASTTGTSRTPGFSTFSKRASVISTSSTPRSPTFMGHRRVSSLSDPGITPDASDYSSFPPFLVQTPSDPPTSSIPKTGGLSPPSSILPSLSPPVLISEEELASLRAELKTVRRELSQTKEAKEASDIVLRALREMMGLDPESKELPNPEQIEPLKGLSLPPLPTDELNEDAESLLKPSPSAEKKSASGWGLRLWRSTASPVMKPASPDPSLQGDTSSVVTLDASVRDSISSSQHVEAPVNSQTIPRSSSPIPPLPPRQPLFKGFNIFTTPTAPPVPEKDLVLPPQLTQILQELTVDDLVQEELHITQSRPGDLHVTTDVGASVATPDLQVQPPTAV</sequence>
<dbReference type="HOGENOM" id="CLU_536379_0_0_1"/>
<keyword evidence="4" id="KW-1185">Reference proteome</keyword>
<evidence type="ECO:0000256" key="2">
    <source>
        <dbReference type="SAM" id="MobiDB-lite"/>
    </source>
</evidence>
<keyword evidence="1" id="KW-0175">Coiled coil</keyword>
<feature type="region of interest" description="Disordered" evidence="2">
    <location>
        <begin position="33"/>
        <end position="52"/>
    </location>
</feature>
<dbReference type="AlphaFoldDB" id="M5FMZ9"/>
<evidence type="ECO:0000256" key="1">
    <source>
        <dbReference type="SAM" id="Coils"/>
    </source>
</evidence>
<organism evidence="3 4">
    <name type="scientific">Dacryopinax primogenitus (strain DJM 731)</name>
    <name type="common">Brown rot fungus</name>
    <dbReference type="NCBI Taxonomy" id="1858805"/>
    <lineage>
        <taxon>Eukaryota</taxon>
        <taxon>Fungi</taxon>
        <taxon>Dikarya</taxon>
        <taxon>Basidiomycota</taxon>
        <taxon>Agaricomycotina</taxon>
        <taxon>Dacrymycetes</taxon>
        <taxon>Dacrymycetales</taxon>
        <taxon>Dacrymycetaceae</taxon>
        <taxon>Dacryopinax</taxon>
    </lineage>
</organism>